<reference evidence="2 3" key="1">
    <citation type="submission" date="2019-02" db="EMBL/GenBank/DDBJ databases">
        <title>Genomic Encyclopedia of Archaeal and Bacterial Type Strains, Phase II (KMG-II): from individual species to whole genera.</title>
        <authorList>
            <person name="Goeker M."/>
        </authorList>
    </citation>
    <scope>NUCLEOTIDE SEQUENCE [LARGE SCALE GENOMIC DNA]</scope>
    <source>
        <strain evidence="2 3">DSM 18101</strain>
    </source>
</reference>
<evidence type="ECO:0000256" key="1">
    <source>
        <dbReference type="SAM" id="Phobius"/>
    </source>
</evidence>
<evidence type="ECO:0000313" key="3">
    <source>
        <dbReference type="Proteomes" id="UP000292958"/>
    </source>
</evidence>
<comment type="caution">
    <text evidence="2">The sequence shown here is derived from an EMBL/GenBank/DDBJ whole genome shotgun (WGS) entry which is preliminary data.</text>
</comment>
<keyword evidence="1" id="KW-0472">Membrane</keyword>
<keyword evidence="3" id="KW-1185">Reference proteome</keyword>
<feature type="transmembrane region" description="Helical" evidence="1">
    <location>
        <begin position="55"/>
        <end position="83"/>
    </location>
</feature>
<dbReference type="Proteomes" id="UP000292958">
    <property type="component" value="Unassembled WGS sequence"/>
</dbReference>
<accession>A0A4Q7YZU2</accession>
<keyword evidence="1" id="KW-1133">Transmembrane helix</keyword>
<organism evidence="2 3">
    <name type="scientific">Edaphobacter modestus</name>
    <dbReference type="NCBI Taxonomy" id="388466"/>
    <lineage>
        <taxon>Bacteria</taxon>
        <taxon>Pseudomonadati</taxon>
        <taxon>Acidobacteriota</taxon>
        <taxon>Terriglobia</taxon>
        <taxon>Terriglobales</taxon>
        <taxon>Acidobacteriaceae</taxon>
        <taxon>Edaphobacter</taxon>
    </lineage>
</organism>
<name>A0A4Q7YZU2_9BACT</name>
<gene>
    <name evidence="2" type="ORF">BDD14_4407</name>
</gene>
<keyword evidence="1" id="KW-0812">Transmembrane</keyword>
<dbReference type="AlphaFoldDB" id="A0A4Q7YZU2"/>
<protein>
    <submittedName>
        <fullName evidence="2">Uncharacterized protein</fullName>
    </submittedName>
</protein>
<evidence type="ECO:0000313" key="2">
    <source>
        <dbReference type="EMBL" id="RZU42811.1"/>
    </source>
</evidence>
<proteinExistence type="predicted"/>
<dbReference type="EMBL" id="SHKW01000001">
    <property type="protein sequence ID" value="RZU42811.1"/>
    <property type="molecule type" value="Genomic_DNA"/>
</dbReference>
<sequence>MRLHLWEFMNALLFGFRAGVRDWRLRRDIWCYGRNTGILRFAQNDGGRWGWWRTVVVLMTAIGSGDFGVAALVVAASAGCLALQAKY</sequence>